<feature type="transmembrane region" description="Helical" evidence="1">
    <location>
        <begin position="249"/>
        <end position="267"/>
    </location>
</feature>
<keyword evidence="3" id="KW-1185">Reference proteome</keyword>
<protein>
    <recommendedName>
        <fullName evidence="4">ABC transporter permease</fullName>
    </recommendedName>
</protein>
<dbReference type="EMBL" id="JBHUMZ010000052">
    <property type="protein sequence ID" value="MFD2640230.1"/>
    <property type="molecule type" value="Genomic_DNA"/>
</dbReference>
<feature type="transmembrane region" description="Helical" evidence="1">
    <location>
        <begin position="20"/>
        <end position="39"/>
    </location>
</feature>
<organism evidence="2 3">
    <name type="scientific">Piscibacillus salipiscarius</name>
    <dbReference type="NCBI Taxonomy" id="299480"/>
    <lineage>
        <taxon>Bacteria</taxon>
        <taxon>Bacillati</taxon>
        <taxon>Bacillota</taxon>
        <taxon>Bacilli</taxon>
        <taxon>Bacillales</taxon>
        <taxon>Bacillaceae</taxon>
        <taxon>Piscibacillus</taxon>
    </lineage>
</organism>
<feature type="transmembrane region" description="Helical" evidence="1">
    <location>
        <begin position="75"/>
        <end position="97"/>
    </location>
</feature>
<proteinExistence type="predicted"/>
<evidence type="ECO:0000313" key="2">
    <source>
        <dbReference type="EMBL" id="MFD2640230.1"/>
    </source>
</evidence>
<keyword evidence="1" id="KW-0472">Membrane</keyword>
<dbReference type="Proteomes" id="UP001597452">
    <property type="component" value="Unassembled WGS sequence"/>
</dbReference>
<keyword evidence="1" id="KW-0812">Transmembrane</keyword>
<sequence length="278" mass="31983">MKKFLKLTNFEFNRVSKMLFVLMGFVLVVQLIGVVYEVLSYKSRLDGLIKEAQMTQEQALNQIGELSFEMIMYNMFFSGPIFICVGAILFYIFLIWYRDWFGKNTFIYRLLMLPTERLNIFLSKLVTILLATLALVAFQYFALLIEKSLFDLMLQEQFRSDVSLRMLIVSNPMFNLILPKSIDGIVIMYGLGAVTVTTTFTGIIMERSFRIKGIALAVIYVILNLAIVFAPGILNYELMDRGFLYESEVLMVTGVLILILTSISILISRKLLNDRIRV</sequence>
<evidence type="ECO:0000313" key="3">
    <source>
        <dbReference type="Proteomes" id="UP001597452"/>
    </source>
</evidence>
<comment type="caution">
    <text evidence="2">The sequence shown here is derived from an EMBL/GenBank/DDBJ whole genome shotgun (WGS) entry which is preliminary data.</text>
</comment>
<name>A0ABW5QFA2_9BACI</name>
<feature type="transmembrane region" description="Helical" evidence="1">
    <location>
        <begin position="118"/>
        <end position="143"/>
    </location>
</feature>
<feature type="transmembrane region" description="Helical" evidence="1">
    <location>
        <begin position="214"/>
        <end position="234"/>
    </location>
</feature>
<gene>
    <name evidence="2" type="ORF">ACFSW4_15280</name>
</gene>
<keyword evidence="1" id="KW-1133">Transmembrane helix</keyword>
<evidence type="ECO:0000256" key="1">
    <source>
        <dbReference type="SAM" id="Phobius"/>
    </source>
</evidence>
<dbReference type="RefSeq" id="WP_377330340.1">
    <property type="nucleotide sequence ID" value="NZ_JBHUMZ010000052.1"/>
</dbReference>
<accession>A0ABW5QFA2</accession>
<evidence type="ECO:0008006" key="4">
    <source>
        <dbReference type="Google" id="ProtNLM"/>
    </source>
</evidence>
<reference evidence="3" key="1">
    <citation type="journal article" date="2019" name="Int. J. Syst. Evol. Microbiol.">
        <title>The Global Catalogue of Microorganisms (GCM) 10K type strain sequencing project: providing services to taxonomists for standard genome sequencing and annotation.</title>
        <authorList>
            <consortium name="The Broad Institute Genomics Platform"/>
            <consortium name="The Broad Institute Genome Sequencing Center for Infectious Disease"/>
            <person name="Wu L."/>
            <person name="Ma J."/>
        </authorList>
    </citation>
    <scope>NUCLEOTIDE SEQUENCE [LARGE SCALE GENOMIC DNA]</scope>
    <source>
        <strain evidence="3">TISTR 1571</strain>
    </source>
</reference>
<feature type="transmembrane region" description="Helical" evidence="1">
    <location>
        <begin position="185"/>
        <end position="205"/>
    </location>
</feature>